<evidence type="ECO:0000313" key="2">
    <source>
        <dbReference type="Proteomes" id="UP000654075"/>
    </source>
</evidence>
<dbReference type="AlphaFoldDB" id="A0A813HS26"/>
<keyword evidence="2" id="KW-1185">Reference proteome</keyword>
<dbReference type="EMBL" id="CAJNNV010032758">
    <property type="protein sequence ID" value="CAE8640964.1"/>
    <property type="molecule type" value="Genomic_DNA"/>
</dbReference>
<dbReference type="Proteomes" id="UP000654075">
    <property type="component" value="Unassembled WGS sequence"/>
</dbReference>
<accession>A0A813HS26</accession>
<protein>
    <submittedName>
        <fullName evidence="1">Uncharacterized protein</fullName>
    </submittedName>
</protein>
<name>A0A813HS26_POLGL</name>
<evidence type="ECO:0000313" key="1">
    <source>
        <dbReference type="EMBL" id="CAE8640964.1"/>
    </source>
</evidence>
<comment type="caution">
    <text evidence="1">The sequence shown here is derived from an EMBL/GenBank/DDBJ whole genome shotgun (WGS) entry which is preliminary data.</text>
</comment>
<sequence>GLVTFHQSDVGTRVKLLLRTRDDAENYMPRLLCEWMVCRDAQADLLPKGFC</sequence>
<gene>
    <name evidence="1" type="ORF">PGLA1383_LOCUS55693</name>
</gene>
<reference evidence="1" key="1">
    <citation type="submission" date="2021-02" db="EMBL/GenBank/DDBJ databases">
        <authorList>
            <person name="Dougan E. K."/>
            <person name="Rhodes N."/>
            <person name="Thang M."/>
            <person name="Chan C."/>
        </authorList>
    </citation>
    <scope>NUCLEOTIDE SEQUENCE</scope>
</reference>
<proteinExistence type="predicted"/>
<organism evidence="1 2">
    <name type="scientific">Polarella glacialis</name>
    <name type="common">Dinoflagellate</name>
    <dbReference type="NCBI Taxonomy" id="89957"/>
    <lineage>
        <taxon>Eukaryota</taxon>
        <taxon>Sar</taxon>
        <taxon>Alveolata</taxon>
        <taxon>Dinophyceae</taxon>
        <taxon>Suessiales</taxon>
        <taxon>Suessiaceae</taxon>
        <taxon>Polarella</taxon>
    </lineage>
</organism>
<feature type="non-terminal residue" evidence="1">
    <location>
        <position position="1"/>
    </location>
</feature>